<sequence>MERIGLSEFRPSSPFTVSGARIERALCAIVLLLESCDGVQEGA</sequence>
<organism evidence="1 2">
    <name type="scientific">Paenibacillus phyllosphaerae</name>
    <dbReference type="NCBI Taxonomy" id="274593"/>
    <lineage>
        <taxon>Bacteria</taxon>
        <taxon>Bacillati</taxon>
        <taxon>Bacillota</taxon>
        <taxon>Bacilli</taxon>
        <taxon>Bacillales</taxon>
        <taxon>Paenibacillaceae</taxon>
        <taxon>Paenibacillus</taxon>
    </lineage>
</organism>
<reference evidence="1 2" key="1">
    <citation type="submission" date="2020-08" db="EMBL/GenBank/DDBJ databases">
        <title>Genomic Encyclopedia of Type Strains, Phase III (KMG-III): the genomes of soil and plant-associated and newly described type strains.</title>
        <authorList>
            <person name="Whitman W."/>
        </authorList>
    </citation>
    <scope>NUCLEOTIDE SEQUENCE [LARGE SCALE GENOMIC DNA]</scope>
    <source>
        <strain evidence="1 2">CECT 5862</strain>
    </source>
</reference>
<accession>A0A7W5FQN9</accession>
<dbReference type="AlphaFoldDB" id="A0A7W5FQN9"/>
<evidence type="ECO:0000313" key="2">
    <source>
        <dbReference type="Proteomes" id="UP000570361"/>
    </source>
</evidence>
<evidence type="ECO:0000313" key="1">
    <source>
        <dbReference type="EMBL" id="MBB3113650.1"/>
    </source>
</evidence>
<protein>
    <submittedName>
        <fullName evidence="1">Uncharacterized protein</fullName>
    </submittedName>
</protein>
<name>A0A7W5FQN9_9BACL</name>
<dbReference type="EMBL" id="JACHXK010000020">
    <property type="protein sequence ID" value="MBB3113650.1"/>
    <property type="molecule type" value="Genomic_DNA"/>
</dbReference>
<keyword evidence="2" id="KW-1185">Reference proteome</keyword>
<dbReference type="Proteomes" id="UP000570361">
    <property type="component" value="Unassembled WGS sequence"/>
</dbReference>
<comment type="caution">
    <text evidence="1">The sequence shown here is derived from an EMBL/GenBank/DDBJ whole genome shotgun (WGS) entry which is preliminary data.</text>
</comment>
<gene>
    <name evidence="1" type="ORF">FHS18_005763</name>
</gene>
<proteinExistence type="predicted"/>